<evidence type="ECO:0000313" key="1">
    <source>
        <dbReference type="EMBL" id="KAK6499870.1"/>
    </source>
</evidence>
<gene>
    <name evidence="1" type="ORF">TWF481_010227</name>
</gene>
<reference evidence="1 2" key="1">
    <citation type="submission" date="2023-08" db="EMBL/GenBank/DDBJ databases">
        <authorList>
            <person name="Palmer J.M."/>
        </authorList>
    </citation>
    <scope>NUCLEOTIDE SEQUENCE [LARGE SCALE GENOMIC DNA]</scope>
    <source>
        <strain evidence="1 2">TWF481</strain>
    </source>
</reference>
<name>A0AAV9W0C7_9PEZI</name>
<evidence type="ECO:0000313" key="2">
    <source>
        <dbReference type="Proteomes" id="UP001370758"/>
    </source>
</evidence>
<proteinExistence type="predicted"/>
<keyword evidence="2" id="KW-1185">Reference proteome</keyword>
<organism evidence="1 2">
    <name type="scientific">Arthrobotrys musiformis</name>
    <dbReference type="NCBI Taxonomy" id="47236"/>
    <lineage>
        <taxon>Eukaryota</taxon>
        <taxon>Fungi</taxon>
        <taxon>Dikarya</taxon>
        <taxon>Ascomycota</taxon>
        <taxon>Pezizomycotina</taxon>
        <taxon>Orbiliomycetes</taxon>
        <taxon>Orbiliales</taxon>
        <taxon>Orbiliaceae</taxon>
        <taxon>Arthrobotrys</taxon>
    </lineage>
</organism>
<comment type="caution">
    <text evidence="1">The sequence shown here is derived from an EMBL/GenBank/DDBJ whole genome shotgun (WGS) entry which is preliminary data.</text>
</comment>
<dbReference type="Proteomes" id="UP001370758">
    <property type="component" value="Unassembled WGS sequence"/>
</dbReference>
<dbReference type="EMBL" id="JAVHJL010000007">
    <property type="protein sequence ID" value="KAK6499870.1"/>
    <property type="molecule type" value="Genomic_DNA"/>
</dbReference>
<sequence>MSSDPNNQTQKYQKTYDLVSSASFRIEKVLEQARLEAWKIVNRVSCKTADKTKAYILGSIALGKVSYLEADIESEYVASEIHGAEDVRESHQSILDEAAGFHFRRLIGLEIIYQRTEHSKKNLSQITLADIAYFYKTLVSVARICDEGFEYHPQFGWDKSTYEKLHSGGYIFQRLSPLSFTALLLNKESVEGSDITDWPGIISKASPKNRYLDAYGVQATAHVAATAYFLEKSLFIQVVGYINSHHLDYLVDIESHMLNDAPMRLSILLRHLETFEHLFNLYHEYRTNANHTPQGPSQAVYPRTLPGLQDTDKRMPNRLPLNAFMVAIICFRPGDELSTTFIDCFLKPHILSLWVGPTNIPLSKIMNLRLKYKKNLDRILLTPIYIAGLTGRIDLLKIIFKEGPSSSDSLVTNSSKFELHSALAVVLIALHNSDSTILSLISHLMGGSTLEENSKGVQFLKLLLQFGGEEVVDSLCNLYPLEDWPPIYWSHRPEYLGDLCTSRGSEYADSGLENTMDLGYDLTQNLGSALDLDSNEPSIEDLLAAEALVPGIPESAPAGITLAWSRPPMFCWHQGEAGNEASWGFAHNADKDLNSGTKSRIIAITVTSKKSSIISNISSEKSYCSLGGMPFRISRARKSVSDMSTAAQQS</sequence>
<dbReference type="AlphaFoldDB" id="A0AAV9W0C7"/>
<protein>
    <submittedName>
        <fullName evidence="1">Uncharacterized protein</fullName>
    </submittedName>
</protein>
<accession>A0AAV9W0C7</accession>